<gene>
    <name evidence="1" type="ORF">Pan44_12870</name>
</gene>
<dbReference type="EMBL" id="CP036271">
    <property type="protein sequence ID" value="QDT53271.1"/>
    <property type="molecule type" value="Genomic_DNA"/>
</dbReference>
<name>A0A517SAW1_9PLAN</name>
<dbReference type="Proteomes" id="UP000315700">
    <property type="component" value="Chromosome"/>
</dbReference>
<dbReference type="KEGG" id="ccos:Pan44_12870"/>
<sequence>MLVLGAAAAWILLLAGLAFWTANPVTLNLASISLARESGAVIIGEVVEVRKPDSEEKPPETSAPDYSVRVVEVLGAKPGFADDFGIAIGKSAGVVDTSHYQPKVGEKLVLPLLLHSSVHLMQTTGRPYAATPRTIADVKNVLEDAAPSGR</sequence>
<organism evidence="1 2">
    <name type="scientific">Caulifigura coniformis</name>
    <dbReference type="NCBI Taxonomy" id="2527983"/>
    <lineage>
        <taxon>Bacteria</taxon>
        <taxon>Pseudomonadati</taxon>
        <taxon>Planctomycetota</taxon>
        <taxon>Planctomycetia</taxon>
        <taxon>Planctomycetales</taxon>
        <taxon>Planctomycetaceae</taxon>
        <taxon>Caulifigura</taxon>
    </lineage>
</organism>
<proteinExistence type="predicted"/>
<keyword evidence="2" id="KW-1185">Reference proteome</keyword>
<dbReference type="AlphaFoldDB" id="A0A517SAW1"/>
<dbReference type="InParanoid" id="A0A517SAW1"/>
<protein>
    <submittedName>
        <fullName evidence="1">Uncharacterized protein</fullName>
    </submittedName>
</protein>
<reference evidence="1 2" key="1">
    <citation type="submission" date="2019-02" db="EMBL/GenBank/DDBJ databases">
        <title>Deep-cultivation of Planctomycetes and their phenomic and genomic characterization uncovers novel biology.</title>
        <authorList>
            <person name="Wiegand S."/>
            <person name="Jogler M."/>
            <person name="Boedeker C."/>
            <person name="Pinto D."/>
            <person name="Vollmers J."/>
            <person name="Rivas-Marin E."/>
            <person name="Kohn T."/>
            <person name="Peeters S.H."/>
            <person name="Heuer A."/>
            <person name="Rast P."/>
            <person name="Oberbeckmann S."/>
            <person name="Bunk B."/>
            <person name="Jeske O."/>
            <person name="Meyerdierks A."/>
            <person name="Storesund J.E."/>
            <person name="Kallscheuer N."/>
            <person name="Luecker S."/>
            <person name="Lage O.M."/>
            <person name="Pohl T."/>
            <person name="Merkel B.J."/>
            <person name="Hornburger P."/>
            <person name="Mueller R.-W."/>
            <person name="Bruemmer F."/>
            <person name="Labrenz M."/>
            <person name="Spormann A.M."/>
            <person name="Op den Camp H."/>
            <person name="Overmann J."/>
            <person name="Amann R."/>
            <person name="Jetten M.S.M."/>
            <person name="Mascher T."/>
            <person name="Medema M.H."/>
            <person name="Devos D.P."/>
            <person name="Kaster A.-K."/>
            <person name="Ovreas L."/>
            <person name="Rohde M."/>
            <person name="Galperin M.Y."/>
            <person name="Jogler C."/>
        </authorList>
    </citation>
    <scope>NUCLEOTIDE SEQUENCE [LARGE SCALE GENOMIC DNA]</scope>
    <source>
        <strain evidence="1 2">Pan44</strain>
    </source>
</reference>
<evidence type="ECO:0000313" key="1">
    <source>
        <dbReference type="EMBL" id="QDT53271.1"/>
    </source>
</evidence>
<accession>A0A517SAW1</accession>
<evidence type="ECO:0000313" key="2">
    <source>
        <dbReference type="Proteomes" id="UP000315700"/>
    </source>
</evidence>